<dbReference type="Proteomes" id="UP001185092">
    <property type="component" value="Unassembled WGS sequence"/>
</dbReference>
<sequence>MTTNKETFIKRLMAPFLRQPTRVAYLTNGLKPMWDLFEKTNGLFNDFEENITFIPTENAIRYYILNKFSKYVEAEGVNVYSNDLGHKKNLNVSKTINNYHIYNQESYPEEINNPIFEIFEHNVHNSPNGSPQAFIYNHSQWLPTEVTTKIVIKDQYKERADIKALIQRIVEEKMIAGKRSVIHFE</sequence>
<gene>
    <name evidence="1" type="ORF">HNQ88_005046</name>
</gene>
<accession>A0AAE4BT94</accession>
<protein>
    <submittedName>
        <fullName evidence="1">Uncharacterized protein</fullName>
    </submittedName>
</protein>
<evidence type="ECO:0000313" key="1">
    <source>
        <dbReference type="EMBL" id="MDR6241959.1"/>
    </source>
</evidence>
<reference evidence="1" key="1">
    <citation type="submission" date="2023-07" db="EMBL/GenBank/DDBJ databases">
        <title>Genomic Encyclopedia of Type Strains, Phase IV (KMG-IV): sequencing the most valuable type-strain genomes for metagenomic binning, comparative biology and taxonomic classification.</title>
        <authorList>
            <person name="Goeker M."/>
        </authorList>
    </citation>
    <scope>NUCLEOTIDE SEQUENCE</scope>
    <source>
        <strain evidence="1">DSM 26174</strain>
    </source>
</reference>
<dbReference type="EMBL" id="JAVDQD010000014">
    <property type="protein sequence ID" value="MDR6241959.1"/>
    <property type="molecule type" value="Genomic_DNA"/>
</dbReference>
<keyword evidence="2" id="KW-1185">Reference proteome</keyword>
<name>A0AAE4BT94_9BACT</name>
<evidence type="ECO:0000313" key="2">
    <source>
        <dbReference type="Proteomes" id="UP001185092"/>
    </source>
</evidence>
<dbReference type="RefSeq" id="WP_309943179.1">
    <property type="nucleotide sequence ID" value="NZ_AP025311.1"/>
</dbReference>
<comment type="caution">
    <text evidence="1">The sequence shown here is derived from an EMBL/GenBank/DDBJ whole genome shotgun (WGS) entry which is preliminary data.</text>
</comment>
<organism evidence="1 2">
    <name type="scientific">Aureibacter tunicatorum</name>
    <dbReference type="NCBI Taxonomy" id="866807"/>
    <lineage>
        <taxon>Bacteria</taxon>
        <taxon>Pseudomonadati</taxon>
        <taxon>Bacteroidota</taxon>
        <taxon>Cytophagia</taxon>
        <taxon>Cytophagales</taxon>
        <taxon>Persicobacteraceae</taxon>
        <taxon>Aureibacter</taxon>
    </lineage>
</organism>
<proteinExistence type="predicted"/>
<dbReference type="AlphaFoldDB" id="A0AAE4BT94"/>